<protein>
    <recommendedName>
        <fullName evidence="3">Pyridoxamine 5'-phosphate oxidase putative domain-containing protein</fullName>
    </recommendedName>
</protein>
<dbReference type="InterPro" id="IPR012349">
    <property type="entry name" value="Split_barrel_FMN-bd"/>
</dbReference>
<sequence>MVHFYDSISPDLEEWIMKQTCFFTASAPLRGQHINCSPKGLPASSFSILNPNLVGYVDATGSGIETISHIQENGRVTILLCSFDATPRIMRLFCRGRVIPWDHSEFDNWRSRMGNKHFEGMRAVILLDVWKVQTSCGYAVPYLNLRPDPENAEKKVPYLEDRQTLGHWAKKQIDNKTMNDYRATFNSRSLDGLPGLRVARKDKGELLLLRDIEAQVLKRNGVQIVLVALLSSVVTAVVVLFLTGHTSLPDITNSFMSRIGGIQ</sequence>
<dbReference type="Gene3D" id="2.30.110.10">
    <property type="entry name" value="Electron Transport, Fmn-binding Protein, Chain A"/>
    <property type="match status" value="1"/>
</dbReference>
<dbReference type="AlphaFoldDB" id="A0A0N1H1D2"/>
<dbReference type="PANTHER" id="PTHR39336:SF1">
    <property type="entry name" value="PYRIDOXAMINE PHOSPHATE OXIDASE FAMILY PROTEIN (AFU_ORTHOLOGUE AFUA_6G11440)"/>
    <property type="match status" value="1"/>
</dbReference>
<comment type="caution">
    <text evidence="1">The sequence shown here is derived from an EMBL/GenBank/DDBJ whole genome shotgun (WGS) entry which is preliminary data.</text>
</comment>
<name>A0A0N1H1D2_9EURO</name>
<dbReference type="GeneID" id="28739655"/>
<keyword evidence="2" id="KW-1185">Reference proteome</keyword>
<proteinExistence type="predicted"/>
<gene>
    <name evidence="1" type="ORF">AB675_7409</name>
</gene>
<dbReference type="RefSeq" id="XP_017994500.1">
    <property type="nucleotide sequence ID" value="XM_018147775.1"/>
</dbReference>
<dbReference type="EMBL" id="LFJN01000057">
    <property type="protein sequence ID" value="KPI34537.1"/>
    <property type="molecule type" value="Genomic_DNA"/>
</dbReference>
<evidence type="ECO:0000313" key="1">
    <source>
        <dbReference type="EMBL" id="KPI34537.1"/>
    </source>
</evidence>
<organism evidence="1 2">
    <name type="scientific">Cyphellophora attinorum</name>
    <dbReference type="NCBI Taxonomy" id="1664694"/>
    <lineage>
        <taxon>Eukaryota</taxon>
        <taxon>Fungi</taxon>
        <taxon>Dikarya</taxon>
        <taxon>Ascomycota</taxon>
        <taxon>Pezizomycotina</taxon>
        <taxon>Eurotiomycetes</taxon>
        <taxon>Chaetothyriomycetidae</taxon>
        <taxon>Chaetothyriales</taxon>
        <taxon>Cyphellophoraceae</taxon>
        <taxon>Cyphellophora</taxon>
    </lineage>
</organism>
<evidence type="ECO:0008006" key="3">
    <source>
        <dbReference type="Google" id="ProtNLM"/>
    </source>
</evidence>
<dbReference type="STRING" id="1664694.A0A0N1H1D2"/>
<evidence type="ECO:0000313" key="2">
    <source>
        <dbReference type="Proteomes" id="UP000038010"/>
    </source>
</evidence>
<reference evidence="1 2" key="1">
    <citation type="submission" date="2015-06" db="EMBL/GenBank/DDBJ databases">
        <title>Draft genome of the ant-associated black yeast Phialophora attae CBS 131958.</title>
        <authorList>
            <person name="Moreno L.F."/>
            <person name="Stielow B.J."/>
            <person name="de Hoog S."/>
            <person name="Vicente V.A."/>
            <person name="Weiss V.A."/>
            <person name="de Vries M."/>
            <person name="Cruz L.M."/>
            <person name="Souza E.M."/>
        </authorList>
    </citation>
    <scope>NUCLEOTIDE SEQUENCE [LARGE SCALE GENOMIC DNA]</scope>
    <source>
        <strain evidence="1 2">CBS 131958</strain>
    </source>
</reference>
<dbReference type="VEuPathDB" id="FungiDB:AB675_7409"/>
<accession>A0A0N1H1D2</accession>
<dbReference type="OrthoDB" id="539398at2759"/>
<dbReference type="Proteomes" id="UP000038010">
    <property type="component" value="Unassembled WGS sequence"/>
</dbReference>
<dbReference type="PANTHER" id="PTHR39336">
    <property type="entry name" value="PYRIDOXAMINE PHOSPHATE OXIDASE FAMILY PROTEIN (AFU_ORTHOLOGUE AFUA_6G11440)"/>
    <property type="match status" value="1"/>
</dbReference>